<dbReference type="EMBL" id="ML978188">
    <property type="protein sequence ID" value="KAF2030615.1"/>
    <property type="molecule type" value="Genomic_DNA"/>
</dbReference>
<reference evidence="1" key="1">
    <citation type="journal article" date="2020" name="Stud. Mycol.">
        <title>101 Dothideomycetes genomes: a test case for predicting lifestyles and emergence of pathogens.</title>
        <authorList>
            <person name="Haridas S."/>
            <person name="Albert R."/>
            <person name="Binder M."/>
            <person name="Bloem J."/>
            <person name="Labutti K."/>
            <person name="Salamov A."/>
            <person name="Andreopoulos B."/>
            <person name="Baker S."/>
            <person name="Barry K."/>
            <person name="Bills G."/>
            <person name="Bluhm B."/>
            <person name="Cannon C."/>
            <person name="Castanera R."/>
            <person name="Culley D."/>
            <person name="Daum C."/>
            <person name="Ezra D."/>
            <person name="Gonzalez J."/>
            <person name="Henrissat B."/>
            <person name="Kuo A."/>
            <person name="Liang C."/>
            <person name="Lipzen A."/>
            <person name="Lutzoni F."/>
            <person name="Magnuson J."/>
            <person name="Mondo S."/>
            <person name="Nolan M."/>
            <person name="Ohm R."/>
            <person name="Pangilinan J."/>
            <person name="Park H.-J."/>
            <person name="Ramirez L."/>
            <person name="Alfaro M."/>
            <person name="Sun H."/>
            <person name="Tritt A."/>
            <person name="Yoshinaga Y."/>
            <person name="Zwiers L.-H."/>
            <person name="Turgeon B."/>
            <person name="Goodwin S."/>
            <person name="Spatafora J."/>
            <person name="Crous P."/>
            <person name="Grigoriev I."/>
        </authorList>
    </citation>
    <scope>NUCLEOTIDE SEQUENCE</scope>
    <source>
        <strain evidence="1">CBS 110217</strain>
    </source>
</reference>
<accession>A0A9P4LMW0</accession>
<dbReference type="AlphaFoldDB" id="A0A9P4LMW0"/>
<sequence>MDPLSIGSAVVGLIASAARIAPPSISFCDTRQRCAKVSLADLGRDQQYHCSSGANANTLVIELEKHRCDTDSLCHDLLGLGEFVVSDTSWRLQAHFDDLSESMQEAENSMNRLVGLIEGLVASNTDLRNRIDALAADQTSILGLSIANDDYALESPTYEADLSASRPYRRTRPRDTIYSITSSQRGSMALSTFSDVTLGNVSVISVFCLPIWSADLSNSGHYRFGKAGLTLTMAELRTTYPHIDFPDPDETLEDDMNEPDEATDLFWTKRLYSSVTHQQTPALVEDAKLGTTMPNVFSFLEEQETSPGPTFQASCSATRSIAPTAMETQMQHGSSAGDNHGEHSSSTTAITLAGALDSLNSPGDADQLEILFYAASLFEFKNPQNSKETGIPYLEYNPGETSRSSMCLG</sequence>
<comment type="caution">
    <text evidence="1">The sequence shown here is derived from an EMBL/GenBank/DDBJ whole genome shotgun (WGS) entry which is preliminary data.</text>
</comment>
<organism evidence="1 2">
    <name type="scientific">Setomelanomma holmii</name>
    <dbReference type="NCBI Taxonomy" id="210430"/>
    <lineage>
        <taxon>Eukaryota</taxon>
        <taxon>Fungi</taxon>
        <taxon>Dikarya</taxon>
        <taxon>Ascomycota</taxon>
        <taxon>Pezizomycotina</taxon>
        <taxon>Dothideomycetes</taxon>
        <taxon>Pleosporomycetidae</taxon>
        <taxon>Pleosporales</taxon>
        <taxon>Pleosporineae</taxon>
        <taxon>Phaeosphaeriaceae</taxon>
        <taxon>Setomelanomma</taxon>
    </lineage>
</organism>
<dbReference type="OrthoDB" id="3794817at2759"/>
<evidence type="ECO:0000313" key="1">
    <source>
        <dbReference type="EMBL" id="KAF2030615.1"/>
    </source>
</evidence>
<evidence type="ECO:0000313" key="2">
    <source>
        <dbReference type="Proteomes" id="UP000799777"/>
    </source>
</evidence>
<gene>
    <name evidence="1" type="ORF">EK21DRAFT_88737</name>
</gene>
<name>A0A9P4LMW0_9PLEO</name>
<proteinExistence type="predicted"/>
<keyword evidence="2" id="KW-1185">Reference proteome</keyword>
<protein>
    <submittedName>
        <fullName evidence="1">Uncharacterized protein</fullName>
    </submittedName>
</protein>
<dbReference type="Proteomes" id="UP000799777">
    <property type="component" value="Unassembled WGS sequence"/>
</dbReference>